<evidence type="ECO:0000256" key="1">
    <source>
        <dbReference type="ARBA" id="ARBA00010098"/>
    </source>
</evidence>
<evidence type="ECO:0000313" key="2">
    <source>
        <dbReference type="Proteomes" id="UP001652628"/>
    </source>
</evidence>
<name>A0ABM4TZK7_DROSZ</name>
<evidence type="ECO:0000313" key="3">
    <source>
        <dbReference type="RefSeq" id="XP_070855390.1"/>
    </source>
</evidence>
<dbReference type="PANTHER" id="PTHR12790:SF0">
    <property type="entry name" value="RNA POLYMERASE I-SPECIFIC TRANSCRIPTION INITIATION FACTOR RRN3-RELATED"/>
    <property type="match status" value="1"/>
</dbReference>
<comment type="similarity">
    <text evidence="1">Belongs to the RRN3 family.</text>
</comment>
<dbReference type="InterPro" id="IPR007991">
    <property type="entry name" value="RNA_pol_I_trans_ini_fac_RRN3"/>
</dbReference>
<dbReference type="GeneID" id="139355011"/>
<dbReference type="RefSeq" id="XP_070855390.1">
    <property type="nucleotide sequence ID" value="XM_070999289.1"/>
</dbReference>
<dbReference type="PANTHER" id="PTHR12790">
    <property type="entry name" value="TRANSCRIPTION INITIATION FACTOR IA RRN3"/>
    <property type="match status" value="1"/>
</dbReference>
<keyword evidence="2" id="KW-1185">Reference proteome</keyword>
<dbReference type="Pfam" id="PF05327">
    <property type="entry name" value="RRN3"/>
    <property type="match status" value="2"/>
</dbReference>
<gene>
    <name evidence="3" type="primary">LOC139355011</name>
</gene>
<dbReference type="Proteomes" id="UP001652628">
    <property type="component" value="Unplaced"/>
</dbReference>
<accession>A0ABM4TZK7</accession>
<proteinExistence type="inferred from homology"/>
<sequence>MSLHTSMSVVTSILKPFSSAEGYRATSVTANKVRFSSPKERGLAESVRVALEEGNFHPVKEFTNFIRQAEINDDEFLLIVKDAKRVVHSLTPDFVHVIECLLSLNWKNRSFEIIEAYTEFYIDIMVTHNIYLPIGISKLIVHWIPDDLDESDWVNGCPSERTRLVLKPIHEVLNRILTAVPMAFDLVIDAISAKFPYFKKPAHVTSGYLFNVLWIIEYKPIFEELILQLVVQKLLVLDVNAPRDEIGSEIDDEDDKMKADPLLQIDDLSADTLAGTGRTLKHPIGKTLDIGLLMLYRFFEGKCRIHQNSNDQQRWTANRLFKMLLHIFDEVLLPSHNTHHVQFVLFYVTSIRLAYSEAFLDLLWKKVQNPNISVIIRHAAVGYMASFLSRARFLPLSLLLIFRMVIFYLKELSKWAHNYIDDSGEYNQTCSLKAHLVFYSICQAVFYLIAFRARDLTASSKVPSTISPRYVSFKSCAILSSHRGYSIWCYENLTACLLPYCFEAQRSAKTSHIYGHDKCMPEETLESFFPFDPYLLRLSNKYIKNNYMVYQCNDKDDYMDGSTNEPLYRKRGDSEIIEEDDFIVANKRQKHLELSKCQEFDKQFHFGSFPGFNL</sequence>
<protein>
    <submittedName>
        <fullName evidence="3">RNA polymerase I-specific transcription initiation factor RRN3-like isoform X3</fullName>
    </submittedName>
</protein>
<organism evidence="2 3">
    <name type="scientific">Drosophila suzukii</name>
    <name type="common">Spotted-wing drosophila fruit fly</name>
    <dbReference type="NCBI Taxonomy" id="28584"/>
    <lineage>
        <taxon>Eukaryota</taxon>
        <taxon>Metazoa</taxon>
        <taxon>Ecdysozoa</taxon>
        <taxon>Arthropoda</taxon>
        <taxon>Hexapoda</taxon>
        <taxon>Insecta</taxon>
        <taxon>Pterygota</taxon>
        <taxon>Neoptera</taxon>
        <taxon>Endopterygota</taxon>
        <taxon>Diptera</taxon>
        <taxon>Brachycera</taxon>
        <taxon>Muscomorpha</taxon>
        <taxon>Ephydroidea</taxon>
        <taxon>Drosophilidae</taxon>
        <taxon>Drosophila</taxon>
        <taxon>Sophophora</taxon>
    </lineage>
</organism>
<reference evidence="3" key="1">
    <citation type="submission" date="2025-08" db="UniProtKB">
        <authorList>
            <consortium name="RefSeq"/>
        </authorList>
    </citation>
    <scope>IDENTIFICATION</scope>
</reference>